<dbReference type="InterPro" id="IPR050467">
    <property type="entry name" value="LRFN"/>
</dbReference>
<protein>
    <submittedName>
        <fullName evidence="5">Uncharacterized protein</fullName>
    </submittedName>
</protein>
<evidence type="ECO:0000256" key="3">
    <source>
        <dbReference type="ARBA" id="ARBA00022737"/>
    </source>
</evidence>
<sequence length="429" mass="48393">MVNTYSIFGQNESISCEYVLSTTQGYICYLKITNPNGFNNFTAINGTHLAGMTDNDVKLISSSNPQSNTSNIPSIFCEKFKNAEKIILYLNKIQRINDYSFKNCKQLLSLELIGNLITEIDENAFEENTKLDKLYIGLNPIKDLPENLFEPLKNLTTLSISRCDIATLRSEWFEPLVSLQSLHIYENPIEVFPKKIFEPLINLRGLYAQKCNLKEISSDSFGIHPQLATFSFTLNEIEAIDERIIDNTNATYFYMTSNICADINITDTSASRQSMRTALRNCFDNYEELFPETTTIISTTTQPTTITSTTTDVSTTTPTTTTYATTTTQTLPPGCNVGNLDERLCKIEDVIEGFHDNFKDIKDGKEELQEALENQNALIAEILEENQQQKLLIEGLQSELKAKSDNFGATLEDLQEQVLILSTRPCSCY</sequence>
<feature type="coiled-coil region" evidence="4">
    <location>
        <begin position="358"/>
        <end position="406"/>
    </location>
</feature>
<evidence type="ECO:0000313" key="6">
    <source>
        <dbReference type="Proteomes" id="UP001153620"/>
    </source>
</evidence>
<evidence type="ECO:0000256" key="2">
    <source>
        <dbReference type="ARBA" id="ARBA00022729"/>
    </source>
</evidence>
<evidence type="ECO:0000256" key="4">
    <source>
        <dbReference type="SAM" id="Coils"/>
    </source>
</evidence>
<evidence type="ECO:0000313" key="5">
    <source>
        <dbReference type="EMBL" id="CAG9797659.1"/>
    </source>
</evidence>
<dbReference type="Gene3D" id="3.80.10.10">
    <property type="entry name" value="Ribonuclease Inhibitor"/>
    <property type="match status" value="1"/>
</dbReference>
<reference evidence="5" key="1">
    <citation type="submission" date="2022-01" db="EMBL/GenBank/DDBJ databases">
        <authorList>
            <person name="King R."/>
        </authorList>
    </citation>
    <scope>NUCLEOTIDE SEQUENCE</scope>
</reference>
<keyword evidence="4" id="KW-0175">Coiled coil</keyword>
<evidence type="ECO:0000256" key="1">
    <source>
        <dbReference type="ARBA" id="ARBA00022614"/>
    </source>
</evidence>
<organism evidence="5 6">
    <name type="scientific">Chironomus riparius</name>
    <dbReference type="NCBI Taxonomy" id="315576"/>
    <lineage>
        <taxon>Eukaryota</taxon>
        <taxon>Metazoa</taxon>
        <taxon>Ecdysozoa</taxon>
        <taxon>Arthropoda</taxon>
        <taxon>Hexapoda</taxon>
        <taxon>Insecta</taxon>
        <taxon>Pterygota</taxon>
        <taxon>Neoptera</taxon>
        <taxon>Endopterygota</taxon>
        <taxon>Diptera</taxon>
        <taxon>Nematocera</taxon>
        <taxon>Chironomoidea</taxon>
        <taxon>Chironomidae</taxon>
        <taxon>Chironominae</taxon>
        <taxon>Chironomus</taxon>
    </lineage>
</organism>
<dbReference type="OrthoDB" id="676979at2759"/>
<accession>A0A9N9RIW2</accession>
<gene>
    <name evidence="5" type="ORF">CHIRRI_LOCUS648</name>
</gene>
<keyword evidence="3" id="KW-0677">Repeat</keyword>
<dbReference type="PANTHER" id="PTHR45842">
    <property type="entry name" value="SYNAPTIC ADHESION-LIKE MOLECULE SALM"/>
    <property type="match status" value="1"/>
</dbReference>
<dbReference type="InterPro" id="IPR003591">
    <property type="entry name" value="Leu-rich_rpt_typical-subtyp"/>
</dbReference>
<dbReference type="AlphaFoldDB" id="A0A9N9RIW2"/>
<name>A0A9N9RIW2_9DIPT</name>
<keyword evidence="2" id="KW-0732">Signal</keyword>
<dbReference type="InterPro" id="IPR032675">
    <property type="entry name" value="LRR_dom_sf"/>
</dbReference>
<dbReference type="InterPro" id="IPR026906">
    <property type="entry name" value="LRR_5"/>
</dbReference>
<keyword evidence="6" id="KW-1185">Reference proteome</keyword>
<dbReference type="SMART" id="SM00369">
    <property type="entry name" value="LRR_TYP"/>
    <property type="match status" value="5"/>
</dbReference>
<dbReference type="Proteomes" id="UP001153620">
    <property type="component" value="Chromosome 1"/>
</dbReference>
<reference evidence="5" key="2">
    <citation type="submission" date="2022-10" db="EMBL/GenBank/DDBJ databases">
        <authorList>
            <consortium name="ENA_rothamsted_submissions"/>
            <consortium name="culmorum"/>
            <person name="King R."/>
        </authorList>
    </citation>
    <scope>NUCLEOTIDE SEQUENCE</scope>
</reference>
<dbReference type="Pfam" id="PF13306">
    <property type="entry name" value="LRR_5"/>
    <property type="match status" value="1"/>
</dbReference>
<keyword evidence="1" id="KW-0433">Leucine-rich repeat</keyword>
<proteinExistence type="predicted"/>
<dbReference type="EMBL" id="OU895877">
    <property type="protein sequence ID" value="CAG9797659.1"/>
    <property type="molecule type" value="Genomic_DNA"/>
</dbReference>
<dbReference type="PANTHER" id="PTHR45842:SF25">
    <property type="entry name" value="CARBOXYPEPTIDASE N SUBUNIT 2-LIKE"/>
    <property type="match status" value="1"/>
</dbReference>
<dbReference type="SUPFAM" id="SSF52058">
    <property type="entry name" value="L domain-like"/>
    <property type="match status" value="1"/>
</dbReference>